<evidence type="ECO:0000313" key="5">
    <source>
        <dbReference type="Proteomes" id="UP001153148"/>
    </source>
</evidence>
<dbReference type="EMBL" id="CAJPIN010014540">
    <property type="protein sequence ID" value="CAG2061095.1"/>
    <property type="molecule type" value="Genomic_DNA"/>
</dbReference>
<keyword evidence="5" id="KW-1185">Reference proteome</keyword>
<name>A0ABN7NZF5_TIMPD</name>
<evidence type="ECO:0000313" key="4">
    <source>
        <dbReference type="EMBL" id="CAG2061095.1"/>
    </source>
</evidence>
<comment type="cofactor">
    <cofactor evidence="1">
        <name>pyridoxal 5'-phosphate</name>
        <dbReference type="ChEBI" id="CHEBI:597326"/>
    </cofactor>
</comment>
<dbReference type="InterPro" id="IPR002129">
    <property type="entry name" value="PyrdxlP-dep_de-COase"/>
</dbReference>
<dbReference type="PANTHER" id="PTHR11999:SF70">
    <property type="entry name" value="MIP05841P"/>
    <property type="match status" value="1"/>
</dbReference>
<evidence type="ECO:0000256" key="3">
    <source>
        <dbReference type="ARBA" id="ARBA00022898"/>
    </source>
</evidence>
<gene>
    <name evidence="4" type="ORF">TPAB3V08_LOCUS8050</name>
</gene>
<protein>
    <recommendedName>
        <fullName evidence="6">Aromatic-L-amino-acid decarboxylase</fullName>
    </recommendedName>
</protein>
<dbReference type="PRINTS" id="PR00800">
    <property type="entry name" value="YHDCRBOXLASE"/>
</dbReference>
<accession>A0ABN7NZF5</accession>
<dbReference type="InterPro" id="IPR015424">
    <property type="entry name" value="PyrdxlP-dep_Trfase"/>
</dbReference>
<sequence>MMRRDQKCFVRDTSEVCPSKVFISVSTWGKKKSVLTSSTFDLEWTTPDLVLNPDIPVIGSLVYCEGSALDHAANECSPGVEPKQTEMDTEEFRVRGKEMVDYICDYMNGLGSRPVYPSIEPGFLTNLIPSQAPDEPEDWDAIMADVDSKIMQGVCHWQHPRFHAYFPSGNSYPSIIADMLSDAIGSIAFSWVSITVPCGFSLNNI</sequence>
<keyword evidence="2" id="KW-0210">Decarboxylase</keyword>
<evidence type="ECO:0000256" key="2">
    <source>
        <dbReference type="ARBA" id="ARBA00022793"/>
    </source>
</evidence>
<dbReference type="InterPro" id="IPR010977">
    <property type="entry name" value="Aromatic_deC"/>
</dbReference>
<evidence type="ECO:0008006" key="6">
    <source>
        <dbReference type="Google" id="ProtNLM"/>
    </source>
</evidence>
<reference evidence="4" key="1">
    <citation type="submission" date="2021-03" db="EMBL/GenBank/DDBJ databases">
        <authorList>
            <person name="Tran Van P."/>
        </authorList>
    </citation>
    <scope>NUCLEOTIDE SEQUENCE</scope>
</reference>
<dbReference type="PANTHER" id="PTHR11999">
    <property type="entry name" value="GROUP II PYRIDOXAL-5-PHOSPHATE DECARBOXYLASE"/>
    <property type="match status" value="1"/>
</dbReference>
<organism evidence="4 5">
    <name type="scientific">Timema podura</name>
    <name type="common">Walking stick</name>
    <dbReference type="NCBI Taxonomy" id="61482"/>
    <lineage>
        <taxon>Eukaryota</taxon>
        <taxon>Metazoa</taxon>
        <taxon>Ecdysozoa</taxon>
        <taxon>Arthropoda</taxon>
        <taxon>Hexapoda</taxon>
        <taxon>Insecta</taxon>
        <taxon>Pterygota</taxon>
        <taxon>Neoptera</taxon>
        <taxon>Polyneoptera</taxon>
        <taxon>Phasmatodea</taxon>
        <taxon>Timematodea</taxon>
        <taxon>Timematoidea</taxon>
        <taxon>Timematidae</taxon>
        <taxon>Timema</taxon>
    </lineage>
</organism>
<comment type="caution">
    <text evidence="4">The sequence shown here is derived from an EMBL/GenBank/DDBJ whole genome shotgun (WGS) entry which is preliminary data.</text>
</comment>
<proteinExistence type="predicted"/>
<evidence type="ECO:0000256" key="1">
    <source>
        <dbReference type="ARBA" id="ARBA00001933"/>
    </source>
</evidence>
<keyword evidence="3" id="KW-0663">Pyridoxal phosphate</keyword>
<keyword evidence="2" id="KW-0456">Lyase</keyword>
<dbReference type="Pfam" id="PF00282">
    <property type="entry name" value="Pyridoxal_deC"/>
    <property type="match status" value="1"/>
</dbReference>
<dbReference type="SUPFAM" id="SSF53383">
    <property type="entry name" value="PLP-dependent transferases"/>
    <property type="match status" value="1"/>
</dbReference>
<dbReference type="Proteomes" id="UP001153148">
    <property type="component" value="Unassembled WGS sequence"/>
</dbReference>
<dbReference type="Gene3D" id="1.20.1340.10">
    <property type="entry name" value="dopa decarboxylase, N-terminal domain"/>
    <property type="match status" value="1"/>
</dbReference>